<dbReference type="PANTHER" id="PTHR11260:SF676">
    <property type="entry name" value="GLUTATHIONE S-TRANSFERASE U8"/>
    <property type="match status" value="1"/>
</dbReference>
<dbReference type="EC" id="2.5.1.18" evidence="2"/>
<dbReference type="GO" id="GO:0006749">
    <property type="term" value="P:glutathione metabolic process"/>
    <property type="evidence" value="ECO:0007669"/>
    <property type="project" value="InterPro"/>
</dbReference>
<evidence type="ECO:0000259" key="6">
    <source>
        <dbReference type="PROSITE" id="PS50404"/>
    </source>
</evidence>
<evidence type="ECO:0000256" key="5">
    <source>
        <dbReference type="ARBA" id="ARBA00071370"/>
    </source>
</evidence>
<dbReference type="InterPro" id="IPR045074">
    <property type="entry name" value="GST_C_Tau"/>
</dbReference>
<dbReference type="PROSITE" id="PS50405">
    <property type="entry name" value="GST_CTER"/>
    <property type="match status" value="1"/>
</dbReference>
<comment type="caution">
    <text evidence="8">The sequence shown here is derived from an EMBL/GenBank/DDBJ whole genome shotgun (WGS) entry which is preliminary data.</text>
</comment>
<evidence type="ECO:0000256" key="3">
    <source>
        <dbReference type="ARBA" id="ARBA00022679"/>
    </source>
</evidence>
<evidence type="ECO:0000259" key="7">
    <source>
        <dbReference type="PROSITE" id="PS50405"/>
    </source>
</evidence>
<evidence type="ECO:0000256" key="2">
    <source>
        <dbReference type="ARBA" id="ARBA00012452"/>
    </source>
</evidence>
<dbReference type="SFLD" id="SFLDS00019">
    <property type="entry name" value="Glutathione_Transferase_(cytos"/>
    <property type="match status" value="1"/>
</dbReference>
<dbReference type="Proteomes" id="UP000585474">
    <property type="component" value="Unassembled WGS sequence"/>
</dbReference>
<dbReference type="FunFam" id="3.40.30.10:FF:000014">
    <property type="entry name" value="Tau class glutathione S-transferase"/>
    <property type="match status" value="1"/>
</dbReference>
<feature type="domain" description="GST C-terminal" evidence="7">
    <location>
        <begin position="87"/>
        <end position="218"/>
    </location>
</feature>
<dbReference type="SUPFAM" id="SSF47616">
    <property type="entry name" value="GST C-terminal domain-like"/>
    <property type="match status" value="1"/>
</dbReference>
<dbReference type="CDD" id="cd03058">
    <property type="entry name" value="GST_N_Tau"/>
    <property type="match status" value="1"/>
</dbReference>
<name>A0A7J0E8J4_9ERIC</name>
<feature type="domain" description="GST N-terminal" evidence="6">
    <location>
        <begin position="3"/>
        <end position="82"/>
    </location>
</feature>
<dbReference type="Gene3D" id="3.40.30.10">
    <property type="entry name" value="Glutaredoxin"/>
    <property type="match status" value="1"/>
</dbReference>
<evidence type="ECO:0000313" key="8">
    <source>
        <dbReference type="EMBL" id="GFY82259.1"/>
    </source>
</evidence>
<proteinExistence type="inferred from homology"/>
<dbReference type="GO" id="GO:0005737">
    <property type="term" value="C:cytoplasm"/>
    <property type="evidence" value="ECO:0007669"/>
    <property type="project" value="TreeGrafter"/>
</dbReference>
<dbReference type="EMBL" id="BJWL01000002">
    <property type="protein sequence ID" value="GFY82259.1"/>
    <property type="molecule type" value="Genomic_DNA"/>
</dbReference>
<accession>A0A7J0E8J4</accession>
<dbReference type="InterPro" id="IPR036282">
    <property type="entry name" value="Glutathione-S-Trfase_C_sf"/>
</dbReference>
<dbReference type="InterPro" id="IPR010987">
    <property type="entry name" value="Glutathione-S-Trfase_C-like"/>
</dbReference>
<dbReference type="SFLD" id="SFLDG01152">
    <property type="entry name" value="Main.3:_Omega-_and_Tau-like"/>
    <property type="match status" value="1"/>
</dbReference>
<dbReference type="CDD" id="cd03185">
    <property type="entry name" value="GST_C_Tau"/>
    <property type="match status" value="1"/>
</dbReference>
<dbReference type="OrthoDB" id="4951845at2759"/>
<gene>
    <name evidence="8" type="ORF">Acr_02g0004990</name>
</gene>
<dbReference type="InterPro" id="IPR004045">
    <property type="entry name" value="Glutathione_S-Trfase_N"/>
</dbReference>
<evidence type="ECO:0000256" key="1">
    <source>
        <dbReference type="ARBA" id="ARBA00009929"/>
    </source>
</evidence>
<dbReference type="SFLD" id="SFLDG00358">
    <property type="entry name" value="Main_(cytGST)"/>
    <property type="match status" value="1"/>
</dbReference>
<dbReference type="Pfam" id="PF02798">
    <property type="entry name" value="GST_N"/>
    <property type="match status" value="1"/>
</dbReference>
<evidence type="ECO:0000313" key="9">
    <source>
        <dbReference type="Proteomes" id="UP000585474"/>
    </source>
</evidence>
<dbReference type="Gene3D" id="1.20.1050.10">
    <property type="match status" value="1"/>
</dbReference>
<keyword evidence="9" id="KW-1185">Reference proteome</keyword>
<keyword evidence="3 8" id="KW-0808">Transferase</keyword>
<dbReference type="PROSITE" id="PS50404">
    <property type="entry name" value="GST_NTER"/>
    <property type="match status" value="1"/>
</dbReference>
<organism evidence="8 9">
    <name type="scientific">Actinidia rufa</name>
    <dbReference type="NCBI Taxonomy" id="165716"/>
    <lineage>
        <taxon>Eukaryota</taxon>
        <taxon>Viridiplantae</taxon>
        <taxon>Streptophyta</taxon>
        <taxon>Embryophyta</taxon>
        <taxon>Tracheophyta</taxon>
        <taxon>Spermatophyta</taxon>
        <taxon>Magnoliopsida</taxon>
        <taxon>eudicotyledons</taxon>
        <taxon>Gunneridae</taxon>
        <taxon>Pentapetalae</taxon>
        <taxon>asterids</taxon>
        <taxon>Ericales</taxon>
        <taxon>Actinidiaceae</taxon>
        <taxon>Actinidia</taxon>
    </lineage>
</organism>
<dbReference type="InterPro" id="IPR045073">
    <property type="entry name" value="Omega/Tau-like"/>
</dbReference>
<dbReference type="AlphaFoldDB" id="A0A7J0E8J4"/>
<dbReference type="InterPro" id="IPR004046">
    <property type="entry name" value="GST_C"/>
</dbReference>
<dbReference type="Pfam" id="PF00043">
    <property type="entry name" value="GST_C"/>
    <property type="match status" value="1"/>
</dbReference>
<comment type="similarity">
    <text evidence="1">Belongs to the GST superfamily. HSP26 family.</text>
</comment>
<dbReference type="InterPro" id="IPR036249">
    <property type="entry name" value="Thioredoxin-like_sf"/>
</dbReference>
<dbReference type="PANTHER" id="PTHR11260">
    <property type="entry name" value="GLUTATHIONE S-TRANSFERASE, GST, SUPERFAMILY, GST DOMAIN CONTAINING"/>
    <property type="match status" value="1"/>
</dbReference>
<dbReference type="SUPFAM" id="SSF52833">
    <property type="entry name" value="Thioredoxin-like"/>
    <property type="match status" value="1"/>
</dbReference>
<dbReference type="FunFam" id="1.20.1050.10:FF:000012">
    <property type="entry name" value="Tau class glutathione S-transferase"/>
    <property type="match status" value="1"/>
</dbReference>
<sequence>MAEPVKLFGVWASPFSWRVETALKLKGVKYEFIEEDLTNKSDLLVKYNPVHKKIPVLLHKGKPICESLVILEYIDETWKGISILPEDPYERAIARFWAKFIDEKCNHALWTACWSKDNEQEKAIEEACEFLKTLETQLKGNKFFGGETIGFVDIVANFIGFWLGIIQEAVGLELLTVEKFPNLCKWIDNYVNCPVIKANLPPRDELLAYFKARQQPPTGPKY</sequence>
<reference evidence="8 9" key="1">
    <citation type="submission" date="2019-07" db="EMBL/GenBank/DDBJ databases">
        <title>De Novo Assembly of kiwifruit Actinidia rufa.</title>
        <authorList>
            <person name="Sugita-Konishi S."/>
            <person name="Sato K."/>
            <person name="Mori E."/>
            <person name="Abe Y."/>
            <person name="Kisaki G."/>
            <person name="Hamano K."/>
            <person name="Suezawa K."/>
            <person name="Otani M."/>
            <person name="Fukuda T."/>
            <person name="Manabe T."/>
            <person name="Gomi K."/>
            <person name="Tabuchi M."/>
            <person name="Akimitsu K."/>
            <person name="Kataoka I."/>
        </authorList>
    </citation>
    <scope>NUCLEOTIDE SEQUENCE [LARGE SCALE GENOMIC DNA]</scope>
    <source>
        <strain evidence="9">cv. Fuchu</strain>
    </source>
</reference>
<evidence type="ECO:0000256" key="4">
    <source>
        <dbReference type="ARBA" id="ARBA00047960"/>
    </source>
</evidence>
<protein>
    <recommendedName>
        <fullName evidence="5">Probable glutathione S-transferase</fullName>
        <ecNumber evidence="2">2.5.1.18</ecNumber>
    </recommendedName>
</protein>
<dbReference type="GO" id="GO:0004364">
    <property type="term" value="F:glutathione transferase activity"/>
    <property type="evidence" value="ECO:0007669"/>
    <property type="project" value="UniProtKB-EC"/>
</dbReference>
<comment type="catalytic activity">
    <reaction evidence="4">
        <text>RX + glutathione = an S-substituted glutathione + a halide anion + H(+)</text>
        <dbReference type="Rhea" id="RHEA:16437"/>
        <dbReference type="ChEBI" id="CHEBI:15378"/>
        <dbReference type="ChEBI" id="CHEBI:16042"/>
        <dbReference type="ChEBI" id="CHEBI:17792"/>
        <dbReference type="ChEBI" id="CHEBI:57925"/>
        <dbReference type="ChEBI" id="CHEBI:90779"/>
        <dbReference type="EC" id="2.5.1.18"/>
    </reaction>
</comment>
<dbReference type="InterPro" id="IPR040079">
    <property type="entry name" value="Glutathione_S-Trfase"/>
</dbReference>